<dbReference type="KEGG" id="saf:SULAZ_0034"/>
<keyword evidence="7" id="KW-0998">Cell outer membrane</keyword>
<dbReference type="OrthoDB" id="10026at2"/>
<evidence type="ECO:0000256" key="5">
    <source>
        <dbReference type="ARBA" id="ARBA00022692"/>
    </source>
</evidence>
<evidence type="ECO:0000256" key="8">
    <source>
        <dbReference type="SAM" id="Coils"/>
    </source>
</evidence>
<dbReference type="Gene3D" id="1.20.1600.10">
    <property type="entry name" value="Outer membrane efflux proteins (OEP)"/>
    <property type="match status" value="1"/>
</dbReference>
<evidence type="ECO:0000313" key="9">
    <source>
        <dbReference type="EMBL" id="ACN98221.1"/>
    </source>
</evidence>
<dbReference type="EMBL" id="CP001229">
    <property type="protein sequence ID" value="ACN98221.1"/>
    <property type="molecule type" value="Genomic_DNA"/>
</dbReference>
<reference evidence="9 10" key="1">
    <citation type="journal article" date="2009" name="J. Bacteriol.">
        <title>Complete and draft genome sequences of six members of the Aquificales.</title>
        <authorList>
            <person name="Reysenbach A.L."/>
            <person name="Hamamura N."/>
            <person name="Podar M."/>
            <person name="Griffiths E."/>
            <person name="Ferreira S."/>
            <person name="Hochstein R."/>
            <person name="Heidelberg J."/>
            <person name="Johnson J."/>
            <person name="Mead D."/>
            <person name="Pohorille A."/>
            <person name="Sarmiento M."/>
            <person name="Schweighofer K."/>
            <person name="Seshadri R."/>
            <person name="Voytek M.A."/>
        </authorList>
    </citation>
    <scope>NUCLEOTIDE SEQUENCE [LARGE SCALE GENOMIC DNA]</scope>
    <source>
        <strain evidence="10">Az-Fu1 / DSM 15241 / OCM 825</strain>
    </source>
</reference>
<accession>C1DXB9</accession>
<evidence type="ECO:0000256" key="2">
    <source>
        <dbReference type="ARBA" id="ARBA00007613"/>
    </source>
</evidence>
<dbReference type="AlphaFoldDB" id="C1DXB9"/>
<keyword evidence="5" id="KW-0812">Transmembrane</keyword>
<dbReference type="GO" id="GO:1990281">
    <property type="term" value="C:efflux pump complex"/>
    <property type="evidence" value="ECO:0007669"/>
    <property type="project" value="TreeGrafter"/>
</dbReference>
<evidence type="ECO:0000256" key="7">
    <source>
        <dbReference type="ARBA" id="ARBA00023237"/>
    </source>
</evidence>
<dbReference type="InterPro" id="IPR051906">
    <property type="entry name" value="TolC-like"/>
</dbReference>
<keyword evidence="4" id="KW-1134">Transmembrane beta strand</keyword>
<keyword evidence="10" id="KW-1185">Reference proteome</keyword>
<organism evidence="9 10">
    <name type="scientific">Sulfurihydrogenibium azorense (strain DSM 15241 / OCM 825 / Az-Fu1)</name>
    <dbReference type="NCBI Taxonomy" id="204536"/>
    <lineage>
        <taxon>Bacteria</taxon>
        <taxon>Pseudomonadati</taxon>
        <taxon>Aquificota</taxon>
        <taxon>Aquificia</taxon>
        <taxon>Aquificales</taxon>
        <taxon>Hydrogenothermaceae</taxon>
        <taxon>Sulfurihydrogenibium</taxon>
    </lineage>
</organism>
<dbReference type="RefSeq" id="WP_012673546.1">
    <property type="nucleotide sequence ID" value="NC_012438.1"/>
</dbReference>
<evidence type="ECO:0000256" key="6">
    <source>
        <dbReference type="ARBA" id="ARBA00023136"/>
    </source>
</evidence>
<dbReference type="GO" id="GO:0009279">
    <property type="term" value="C:cell outer membrane"/>
    <property type="evidence" value="ECO:0007669"/>
    <property type="project" value="UniProtKB-SubCell"/>
</dbReference>
<protein>
    <submittedName>
        <fullName evidence="9">Outer membrane efflux protein</fullName>
    </submittedName>
</protein>
<dbReference type="PANTHER" id="PTHR30026:SF20">
    <property type="entry name" value="OUTER MEMBRANE PROTEIN TOLC"/>
    <property type="match status" value="1"/>
</dbReference>
<dbReference type="eggNOG" id="COG1538">
    <property type="taxonomic scope" value="Bacteria"/>
</dbReference>
<dbReference type="Proteomes" id="UP000001369">
    <property type="component" value="Chromosome"/>
</dbReference>
<evidence type="ECO:0000256" key="3">
    <source>
        <dbReference type="ARBA" id="ARBA00022448"/>
    </source>
</evidence>
<keyword evidence="3" id="KW-0813">Transport</keyword>
<evidence type="ECO:0000256" key="4">
    <source>
        <dbReference type="ARBA" id="ARBA00022452"/>
    </source>
</evidence>
<dbReference type="PANTHER" id="PTHR30026">
    <property type="entry name" value="OUTER MEMBRANE PROTEIN TOLC"/>
    <property type="match status" value="1"/>
</dbReference>
<dbReference type="HOGENOM" id="CLU_709645_0_0_0"/>
<keyword evidence="8" id="KW-0175">Coiled coil</keyword>
<proteinExistence type="inferred from homology"/>
<dbReference type="Pfam" id="PF02321">
    <property type="entry name" value="OEP"/>
    <property type="match status" value="1"/>
</dbReference>
<feature type="coiled-coil region" evidence="8">
    <location>
        <begin position="164"/>
        <end position="191"/>
    </location>
</feature>
<keyword evidence="6" id="KW-0472">Membrane</keyword>
<evidence type="ECO:0000256" key="1">
    <source>
        <dbReference type="ARBA" id="ARBA00004442"/>
    </source>
</evidence>
<dbReference type="GO" id="GO:0015562">
    <property type="term" value="F:efflux transmembrane transporter activity"/>
    <property type="evidence" value="ECO:0007669"/>
    <property type="project" value="InterPro"/>
</dbReference>
<comment type="subcellular location">
    <subcellularLocation>
        <location evidence="1">Cell outer membrane</location>
    </subcellularLocation>
</comment>
<gene>
    <name evidence="9" type="ordered locus">SULAZ_0034</name>
</gene>
<name>C1DXB9_SULAA</name>
<evidence type="ECO:0000313" key="10">
    <source>
        <dbReference type="Proteomes" id="UP000001369"/>
    </source>
</evidence>
<dbReference type="STRING" id="204536.SULAZ_0034"/>
<comment type="similarity">
    <text evidence="2">Belongs to the outer membrane factor (OMF) (TC 1.B.17) family.</text>
</comment>
<dbReference type="InterPro" id="IPR003423">
    <property type="entry name" value="OMP_efflux"/>
</dbReference>
<dbReference type="GO" id="GO:0015288">
    <property type="term" value="F:porin activity"/>
    <property type="evidence" value="ECO:0007669"/>
    <property type="project" value="TreeGrafter"/>
</dbReference>
<sequence>MKKYIFTILGFLSLSYGETLQDILDKSIQNELIKSKESEVRVLEGELIKAKSFQNPEVYTEFGRLISKGNSSATLTEFSVSQPLLLYGVRSYRVNEAKALLESSKYNLEMFIYGYKGEIYKLFYESLYKKELMSISKQELDFSESIYNFVKKTYQLGEVSKVDLYRSEKEYNLAKINYEKAQAEYKESLKRLSSFVGFDVSDVEGDFYSFKDIKMLNFEENPEVKSYQKYQEAISQQENYFKALSKPQISFGFITKESTKNSYEAGFFISATLPTFYRYAGELTSLKHKKIQYENLKTYTLNSLKLKYETIYKTHENLKSQLYKVNTDLIPTTEKQLQLGEKSYKLKVITLFELTNIKNDYFQSLKYRLEVLDSIHKNYAEYIKIGGEI</sequence>
<dbReference type="SUPFAM" id="SSF56954">
    <property type="entry name" value="Outer membrane efflux proteins (OEP)"/>
    <property type="match status" value="1"/>
</dbReference>